<comment type="caution">
    <text evidence="2">The sequence shown here is derived from an EMBL/GenBank/DDBJ whole genome shotgun (WGS) entry which is preliminary data.</text>
</comment>
<dbReference type="SUPFAM" id="SSF53474">
    <property type="entry name" value="alpha/beta-Hydrolases"/>
    <property type="match status" value="1"/>
</dbReference>
<evidence type="ECO:0000313" key="5">
    <source>
        <dbReference type="Proteomes" id="UP000237966"/>
    </source>
</evidence>
<dbReference type="InterPro" id="IPR000801">
    <property type="entry name" value="Esterase-like"/>
</dbReference>
<dbReference type="InterPro" id="IPR029058">
    <property type="entry name" value="AB_hydrolase_fold"/>
</dbReference>
<dbReference type="EMBL" id="LBFI01000024">
    <property type="protein sequence ID" value="KKM46015.1"/>
    <property type="molecule type" value="Genomic_DNA"/>
</dbReference>
<keyword evidence="1" id="KW-1133">Transmembrane helix</keyword>
<dbReference type="AlphaFoldDB" id="A0A0C5BFR3"/>
<dbReference type="PATRIC" id="fig|145458.7.peg.391"/>
<dbReference type="EMBL" id="PSWU01000004">
    <property type="protein sequence ID" value="PPI16101.1"/>
    <property type="molecule type" value="Genomic_DNA"/>
</dbReference>
<evidence type="ECO:0008006" key="6">
    <source>
        <dbReference type="Google" id="ProtNLM"/>
    </source>
</evidence>
<keyword evidence="4" id="KW-1185">Reference proteome</keyword>
<dbReference type="Proteomes" id="UP000052979">
    <property type="component" value="Unassembled WGS sequence"/>
</dbReference>
<dbReference type="STRING" id="145458.APU90_04865"/>
<evidence type="ECO:0000313" key="2">
    <source>
        <dbReference type="EMBL" id="KKM46015.1"/>
    </source>
</evidence>
<dbReference type="PANTHER" id="PTHR48098">
    <property type="entry name" value="ENTEROCHELIN ESTERASE-RELATED"/>
    <property type="match status" value="1"/>
</dbReference>
<keyword evidence="1" id="KW-0812">Transmembrane</keyword>
<dbReference type="KEGG" id="rtc:APU90_04865"/>
<dbReference type="OrthoDB" id="3723842at2"/>
<dbReference type="InterPro" id="IPR050583">
    <property type="entry name" value="Mycobacterial_A85_antigen"/>
</dbReference>
<evidence type="ECO:0000313" key="4">
    <source>
        <dbReference type="Proteomes" id="UP000052979"/>
    </source>
</evidence>
<dbReference type="GO" id="GO:0016747">
    <property type="term" value="F:acyltransferase activity, transferring groups other than amino-acyl groups"/>
    <property type="evidence" value="ECO:0007669"/>
    <property type="project" value="TreeGrafter"/>
</dbReference>
<evidence type="ECO:0000313" key="3">
    <source>
        <dbReference type="EMBL" id="PPI16101.1"/>
    </source>
</evidence>
<dbReference type="GeneID" id="93668039"/>
<name>A0A0C5BFR3_9MICO</name>
<keyword evidence="1" id="KW-0472">Membrane</keyword>
<feature type="transmembrane region" description="Helical" evidence="1">
    <location>
        <begin position="45"/>
        <end position="64"/>
    </location>
</feature>
<sequence>MTTLLDLSITSGPIVVAQYIIASVAMLLLTTAYVRARQRGRVRRFTLAVIVLVLGVMGGIYLATLTEGPDGPFGINFTPTTRTWIGLGFGGTAVALTVLIHSVTRKRLRGALAALGVVALVITTAAMAINIDFGQYPTVRSMLGISAYSSNPIPVYAAGNPHSEIATWKAPSDLPTVGTVSTVTIPATASAFPARDAVLYMPPAALTARPPLLPVMVMLSGQPGSPSDPLSTEKLQQALDDYAAAHAGLAPIVVSPDQLGDPTTNPLCIDSSMGKSATYLTVDVPNWIRANLPVLNDARNWAIGGLSQGGTCALQFGAEFPELFGNIVDASGEQAPNIGGEAKTIARGFHGNAKAYEAAKPANILARKAPYKESFAIFGVGAEDTAFLPGTKKMAAAAKAAGIDTTYFEVPHSAHDVAAWSATLHKGLELLTARWKLVPAS</sequence>
<reference evidence="2 4" key="1">
    <citation type="submission" date="2015-04" db="EMBL/GenBank/DDBJ databases">
        <title>Draft genome sequence of Rathayibacter toxicus strain FH-142 (AKA 70134 or CS 32), a Western Australian isolate.</title>
        <authorList>
            <consortium name="Consortium for Microbial Forensics and Genomics (microFORGE)"/>
            <person name="Knight B.M."/>
            <person name="Roberts D.P."/>
            <person name="Lin D."/>
            <person name="Hari K."/>
            <person name="Fletcher J."/>
            <person name="Melcher U."/>
            <person name="Blagden T."/>
            <person name="Luster D.G."/>
            <person name="Sechler A.J."/>
            <person name="Schneider W.L."/>
            <person name="Winegar R.A."/>
        </authorList>
    </citation>
    <scope>NUCLEOTIDE SEQUENCE [LARGE SCALE GENOMIC DNA]</scope>
    <source>
        <strain evidence="2 4">FH142</strain>
    </source>
</reference>
<dbReference type="eggNOG" id="COG0627">
    <property type="taxonomic scope" value="Bacteria"/>
</dbReference>
<dbReference type="KEGG" id="rtx:TI83_01625"/>
<proteinExistence type="predicted"/>
<gene>
    <name evidence="3" type="ORF">C5C51_01390</name>
    <name evidence="2" type="ORF">VT73_02640</name>
</gene>
<dbReference type="Proteomes" id="UP000237966">
    <property type="component" value="Unassembled WGS sequence"/>
</dbReference>
<dbReference type="RefSeq" id="WP_027692163.1">
    <property type="nucleotide sequence ID" value="NZ_CP010848.1"/>
</dbReference>
<protein>
    <recommendedName>
        <fullName evidence="6">Esterase</fullName>
    </recommendedName>
</protein>
<feature type="transmembrane region" description="Helical" evidence="1">
    <location>
        <begin position="111"/>
        <end position="131"/>
    </location>
</feature>
<accession>A0A0C5BFR3</accession>
<organism evidence="2 4">
    <name type="scientific">Rathayibacter toxicus</name>
    <dbReference type="NCBI Taxonomy" id="145458"/>
    <lineage>
        <taxon>Bacteria</taxon>
        <taxon>Bacillati</taxon>
        <taxon>Actinomycetota</taxon>
        <taxon>Actinomycetes</taxon>
        <taxon>Micrococcales</taxon>
        <taxon>Microbacteriaceae</taxon>
        <taxon>Rathayibacter</taxon>
    </lineage>
</organism>
<feature type="transmembrane region" description="Helical" evidence="1">
    <location>
        <begin position="84"/>
        <end position="104"/>
    </location>
</feature>
<dbReference type="PANTHER" id="PTHR48098:SF1">
    <property type="entry name" value="DIACYLGLYCEROL ACYLTRANSFERASE_MYCOLYLTRANSFERASE AG85A"/>
    <property type="match status" value="1"/>
</dbReference>
<dbReference type="Pfam" id="PF00756">
    <property type="entry name" value="Esterase"/>
    <property type="match status" value="1"/>
</dbReference>
<reference evidence="3 5" key="2">
    <citation type="submission" date="2018-02" db="EMBL/GenBank/DDBJ databases">
        <title>Bacteriophage NCPPB3778 and a type I-E CRISPR drive the evolution of the US Biological Select Agent, Rathayibacter toxicus.</title>
        <authorList>
            <person name="Davis E.W.II."/>
            <person name="Tabima J.F."/>
            <person name="Weisberg A.J."/>
            <person name="Lopes L.D."/>
            <person name="Wiseman M.S."/>
            <person name="Wiseman M.S."/>
            <person name="Pupko T."/>
            <person name="Belcher M.S."/>
            <person name="Sechler A.J."/>
            <person name="Tancos M.A."/>
            <person name="Schroeder B.K."/>
            <person name="Murray T.D."/>
            <person name="Luster D.G."/>
            <person name="Schneider W.L."/>
            <person name="Rogers E."/>
            <person name="Andreote F.D."/>
            <person name="Grunwald N.J."/>
            <person name="Putnam M.L."/>
            <person name="Chang J.H."/>
        </authorList>
    </citation>
    <scope>NUCLEOTIDE SEQUENCE [LARGE SCALE GENOMIC DNA]</scope>
    <source>
        <strain evidence="3 5">FH99</strain>
    </source>
</reference>
<feature type="transmembrane region" description="Helical" evidence="1">
    <location>
        <begin position="12"/>
        <end position="33"/>
    </location>
</feature>
<dbReference type="Gene3D" id="3.40.50.1820">
    <property type="entry name" value="alpha/beta hydrolase"/>
    <property type="match status" value="1"/>
</dbReference>
<evidence type="ECO:0000256" key="1">
    <source>
        <dbReference type="SAM" id="Phobius"/>
    </source>
</evidence>